<dbReference type="CDD" id="cd17321">
    <property type="entry name" value="MFS_MMR_MDR_like"/>
    <property type="match status" value="1"/>
</dbReference>
<keyword evidence="2 7" id="KW-0812">Transmembrane</keyword>
<feature type="transmembrane region" description="Helical" evidence="7">
    <location>
        <begin position="278"/>
        <end position="303"/>
    </location>
</feature>
<evidence type="ECO:0000256" key="2">
    <source>
        <dbReference type="ARBA" id="ARBA00022692"/>
    </source>
</evidence>
<sequence>MSGRGAGTDTSTTPGCARRDRLVLAVCLAAGFTTLLDQSVLNIAVPSLRDALSADAAQLQWIVAGYSLAFGLALVPGGRLGDLHGRKPYFLAGMALFVASGILSSCAGNAWVVVVSRLLQGFGAGMVNAQVIGTIQDVFSGPARARALGLYAVTAGAAAALGPPLGGALIAVAGPDIGWRLAVLLNAPFGLAALALAARHLPRHRAHGGQAGLDLPGIGLFAALTVLIMLPFIRSSGYALYGAGACAAAGALVVQQYLRARSGRQPLVHPALRRSAPYALGTMVAMAQFGASLAAGMVLALFLQGALGLSAMAAAAVMLPQALGMGATSVFAWRAVRRFGEHRVVTAGLALSAVSLLASGAATLYLSAGVLPFLLAAFQFCAGAATGLTVAPTQAQVLRHAPGEAAGVAGGILQMSQRMAAAVCISAVSGIYLHGAGSGLSGLRHAYWYAALACAAIVGAGLLVSVLNRKLSTSPPQPVEAPATTPREELAL</sequence>
<feature type="transmembrane region" description="Helical" evidence="7">
    <location>
        <begin position="419"/>
        <end position="440"/>
    </location>
</feature>
<comment type="subcellular location">
    <subcellularLocation>
        <location evidence="1">Cell membrane</location>
        <topology evidence="1">Multi-pass membrane protein</topology>
    </subcellularLocation>
</comment>
<dbReference type="Gene3D" id="1.20.1250.20">
    <property type="entry name" value="MFS general substrate transporter like domains"/>
    <property type="match status" value="1"/>
</dbReference>
<keyword evidence="10" id="KW-1185">Reference proteome</keyword>
<name>A0A939F6J9_9ACTN</name>
<feature type="transmembrane region" description="Helical" evidence="7">
    <location>
        <begin position="213"/>
        <end position="233"/>
    </location>
</feature>
<dbReference type="PANTHER" id="PTHR42718">
    <property type="entry name" value="MAJOR FACILITATOR SUPERFAMILY MULTIDRUG TRANSPORTER MFSC"/>
    <property type="match status" value="1"/>
</dbReference>
<feature type="transmembrane region" description="Helical" evidence="7">
    <location>
        <begin position="148"/>
        <end position="173"/>
    </location>
</feature>
<feature type="region of interest" description="Disordered" evidence="6">
    <location>
        <begin position="472"/>
        <end position="492"/>
    </location>
</feature>
<feature type="transmembrane region" description="Helical" evidence="7">
    <location>
        <begin position="239"/>
        <end position="258"/>
    </location>
</feature>
<dbReference type="GO" id="GO:0005886">
    <property type="term" value="C:plasma membrane"/>
    <property type="evidence" value="ECO:0007669"/>
    <property type="project" value="UniProtKB-SubCell"/>
</dbReference>
<dbReference type="InterPro" id="IPR036259">
    <property type="entry name" value="MFS_trans_sf"/>
</dbReference>
<dbReference type="Pfam" id="PF07690">
    <property type="entry name" value="MFS_1"/>
    <property type="match status" value="2"/>
</dbReference>
<comment type="caution">
    <text evidence="9">The sequence shown here is derived from an EMBL/GenBank/DDBJ whole genome shotgun (WGS) entry which is preliminary data.</text>
</comment>
<reference evidence="9" key="1">
    <citation type="submission" date="2021-03" db="EMBL/GenBank/DDBJ databases">
        <title>Streptomyces poriferae sp. nov., a novel marine sponge-derived Actinobacteria species with anti-MRSA activity.</title>
        <authorList>
            <person name="Sandoval-Powers M."/>
            <person name="Kralova S."/>
            <person name="Nguyen G.-S."/>
            <person name="Fawwal D."/>
            <person name="Degnes K."/>
            <person name="Klinkenberg G."/>
            <person name="Sletta H."/>
            <person name="Wentzel A."/>
            <person name="Liles M.R."/>
        </authorList>
    </citation>
    <scope>NUCLEOTIDE SEQUENCE</scope>
    <source>
        <strain evidence="9">DSM 41794</strain>
    </source>
</reference>
<organism evidence="9 10">
    <name type="scientific">Streptomyces beijiangensis</name>
    <dbReference type="NCBI Taxonomy" id="163361"/>
    <lineage>
        <taxon>Bacteria</taxon>
        <taxon>Bacillati</taxon>
        <taxon>Actinomycetota</taxon>
        <taxon>Actinomycetes</taxon>
        <taxon>Kitasatosporales</taxon>
        <taxon>Streptomycetaceae</taxon>
        <taxon>Streptomyces</taxon>
    </lineage>
</organism>
<evidence type="ECO:0000256" key="7">
    <source>
        <dbReference type="SAM" id="Phobius"/>
    </source>
</evidence>
<dbReference type="RefSeq" id="WP_206962938.1">
    <property type="nucleotide sequence ID" value="NZ_BAAAJJ010000021.1"/>
</dbReference>
<evidence type="ECO:0000256" key="4">
    <source>
        <dbReference type="ARBA" id="ARBA00023136"/>
    </source>
</evidence>
<evidence type="ECO:0000256" key="6">
    <source>
        <dbReference type="SAM" id="MobiDB-lite"/>
    </source>
</evidence>
<feature type="transmembrane region" description="Helical" evidence="7">
    <location>
        <begin position="57"/>
        <end position="77"/>
    </location>
</feature>
<evidence type="ECO:0000256" key="3">
    <source>
        <dbReference type="ARBA" id="ARBA00022989"/>
    </source>
</evidence>
<feature type="transmembrane region" description="Helical" evidence="7">
    <location>
        <begin position="446"/>
        <end position="467"/>
    </location>
</feature>
<evidence type="ECO:0000259" key="8">
    <source>
        <dbReference type="PROSITE" id="PS50850"/>
    </source>
</evidence>
<keyword evidence="4 7" id="KW-0472">Membrane</keyword>
<feature type="domain" description="Major facilitator superfamily (MFS) profile" evidence="8">
    <location>
        <begin position="23"/>
        <end position="473"/>
    </location>
</feature>
<feature type="transmembrane region" description="Helical" evidence="7">
    <location>
        <begin position="118"/>
        <end position="136"/>
    </location>
</feature>
<feature type="transmembrane region" description="Helical" evidence="7">
    <location>
        <begin position="22"/>
        <end position="45"/>
    </location>
</feature>
<proteinExistence type="predicted"/>
<dbReference type="InterPro" id="IPR020846">
    <property type="entry name" value="MFS_dom"/>
</dbReference>
<evidence type="ECO:0000313" key="10">
    <source>
        <dbReference type="Proteomes" id="UP000664167"/>
    </source>
</evidence>
<feature type="transmembrane region" description="Helical" evidence="7">
    <location>
        <begin position="179"/>
        <end position="201"/>
    </location>
</feature>
<dbReference type="Gene3D" id="1.20.1720.10">
    <property type="entry name" value="Multidrug resistance protein D"/>
    <property type="match status" value="1"/>
</dbReference>
<feature type="transmembrane region" description="Helical" evidence="7">
    <location>
        <begin position="89"/>
        <end position="112"/>
    </location>
</feature>
<feature type="transmembrane region" description="Helical" evidence="7">
    <location>
        <begin position="309"/>
        <end position="332"/>
    </location>
</feature>
<dbReference type="GO" id="GO:0022857">
    <property type="term" value="F:transmembrane transporter activity"/>
    <property type="evidence" value="ECO:0007669"/>
    <property type="project" value="InterPro"/>
</dbReference>
<evidence type="ECO:0000256" key="1">
    <source>
        <dbReference type="ARBA" id="ARBA00004651"/>
    </source>
</evidence>
<feature type="transmembrane region" description="Helical" evidence="7">
    <location>
        <begin position="371"/>
        <end position="391"/>
    </location>
</feature>
<dbReference type="Proteomes" id="UP000664167">
    <property type="component" value="Unassembled WGS sequence"/>
</dbReference>
<dbReference type="PROSITE" id="PS50850">
    <property type="entry name" value="MFS"/>
    <property type="match status" value="1"/>
</dbReference>
<protein>
    <submittedName>
        <fullName evidence="9">MFS transporter</fullName>
    </submittedName>
</protein>
<evidence type="ECO:0000256" key="5">
    <source>
        <dbReference type="ARBA" id="ARBA00023251"/>
    </source>
</evidence>
<dbReference type="AlphaFoldDB" id="A0A939F6J9"/>
<dbReference type="GO" id="GO:0046677">
    <property type="term" value="P:response to antibiotic"/>
    <property type="evidence" value="ECO:0007669"/>
    <property type="project" value="UniProtKB-KW"/>
</dbReference>
<dbReference type="EMBL" id="JAFLRJ010000156">
    <property type="protein sequence ID" value="MBO0513516.1"/>
    <property type="molecule type" value="Genomic_DNA"/>
</dbReference>
<keyword evidence="5" id="KW-0046">Antibiotic resistance</keyword>
<evidence type="ECO:0000313" key="9">
    <source>
        <dbReference type="EMBL" id="MBO0513516.1"/>
    </source>
</evidence>
<keyword evidence="3 7" id="KW-1133">Transmembrane helix</keyword>
<dbReference type="SUPFAM" id="SSF103473">
    <property type="entry name" value="MFS general substrate transporter"/>
    <property type="match status" value="1"/>
</dbReference>
<feature type="transmembrane region" description="Helical" evidence="7">
    <location>
        <begin position="344"/>
        <end position="365"/>
    </location>
</feature>
<dbReference type="InterPro" id="IPR011701">
    <property type="entry name" value="MFS"/>
</dbReference>
<dbReference type="PANTHER" id="PTHR42718:SF39">
    <property type="entry name" value="ACTINORHODIN TRANSPORTER-RELATED"/>
    <property type="match status" value="1"/>
</dbReference>
<gene>
    <name evidence="9" type="ORF">J0695_17165</name>
</gene>
<accession>A0A939F6J9</accession>